<comment type="similarity">
    <text evidence="2 8">Belongs to the 4-toluene sulfonate uptake permease (TSUP) (TC 2.A.102) family.</text>
</comment>
<feature type="transmembrane region" description="Helical" evidence="8">
    <location>
        <begin position="7"/>
        <end position="30"/>
    </location>
</feature>
<keyword evidence="6 8" id="KW-1133">Transmembrane helix</keyword>
<dbReference type="InterPro" id="IPR002781">
    <property type="entry name" value="TM_pro_TauE-like"/>
</dbReference>
<name>A0A5C2H2L6_9BACT</name>
<keyword evidence="5 8" id="KW-0812">Transmembrane</keyword>
<keyword evidence="4 8" id="KW-1003">Cell membrane</keyword>
<dbReference type="PANTHER" id="PTHR30269">
    <property type="entry name" value="TRANSMEMBRANE PROTEIN YFCA"/>
    <property type="match status" value="1"/>
</dbReference>
<feature type="transmembrane region" description="Helical" evidence="8">
    <location>
        <begin position="131"/>
        <end position="148"/>
    </location>
</feature>
<proteinExistence type="inferred from homology"/>
<evidence type="ECO:0000256" key="7">
    <source>
        <dbReference type="ARBA" id="ARBA00023136"/>
    </source>
</evidence>
<dbReference type="AlphaFoldDB" id="A0A5C2H2L6"/>
<reference evidence="9 10" key="3">
    <citation type="submission" date="2019-09" db="EMBL/GenBank/DDBJ databases">
        <title>Taxonomic note: a critical rebuttal of the proposed division of the genus Arcobacter into six genera, emended descriptions of Arcobacter anaerophilus and the genus Arcobacter, and an assessment of genus-level boundaries for Epsilonproteobacteria using in silico genomic comparator tools.</title>
        <authorList>
            <person name="On S.L.W."/>
            <person name="Miller W.G."/>
            <person name="Biggs P."/>
            <person name="Cornelius A."/>
            <person name="Vandamme P."/>
        </authorList>
    </citation>
    <scope>NUCLEOTIDE SEQUENCE [LARGE SCALE GENOMIC DNA]</scope>
    <source>
        <strain evidence="9 10">LMG 26638</strain>
    </source>
</reference>
<dbReference type="Pfam" id="PF01925">
    <property type="entry name" value="TauE"/>
    <property type="match status" value="1"/>
</dbReference>
<feature type="transmembrane region" description="Helical" evidence="8">
    <location>
        <begin position="50"/>
        <end position="66"/>
    </location>
</feature>
<dbReference type="EMBL" id="CP035928">
    <property type="protein sequence ID" value="QEP33201.1"/>
    <property type="molecule type" value="Genomic_DNA"/>
</dbReference>
<evidence type="ECO:0000313" key="10">
    <source>
        <dbReference type="Proteomes" id="UP000322726"/>
    </source>
</evidence>
<feature type="transmembrane region" description="Helical" evidence="8">
    <location>
        <begin position="184"/>
        <end position="210"/>
    </location>
</feature>
<keyword evidence="7 8" id="KW-0472">Membrane</keyword>
<dbReference type="RefSeq" id="WP_130232174.1">
    <property type="nucleotide sequence ID" value="NZ_BMEF01000037.1"/>
</dbReference>
<sequence>MELTFEIVSILFLAAFFAGLIDTIAGGGGLLTLPALLSVGMTPIEALSTNKLQSVFGTFTATIYFIRKKLIDLTQMKLMILMAFVGSITGGVVLLQIDPSKLEKIIPILLIFIGFYFLFTKNAGEVEKHKLISTMAFAFTFVFAIGFYDGFLGPGTGSFFTICFIYFLGYNISRATVETKVLNFITNLAALIFFLFFGEVILWAGLIMGFGQVLGAIVGAKLVISKGQKLIRPLIVIVSFALSIKLLLG</sequence>
<dbReference type="PANTHER" id="PTHR30269:SF0">
    <property type="entry name" value="MEMBRANE TRANSPORTER PROTEIN YFCA-RELATED"/>
    <property type="match status" value="1"/>
</dbReference>
<dbReference type="Proteomes" id="UP000322726">
    <property type="component" value="Chromosome"/>
</dbReference>
<keyword evidence="3" id="KW-0813">Transport</keyword>
<evidence type="ECO:0000256" key="5">
    <source>
        <dbReference type="ARBA" id="ARBA00022692"/>
    </source>
</evidence>
<comment type="subcellular location">
    <subcellularLocation>
        <location evidence="1 8">Cell membrane</location>
        <topology evidence="1 8">Multi-pass membrane protein</topology>
    </subcellularLocation>
</comment>
<accession>A0A5C2H2L6</accession>
<dbReference type="InterPro" id="IPR052017">
    <property type="entry name" value="TSUP"/>
</dbReference>
<dbReference type="OrthoDB" id="554695at2"/>
<evidence type="ECO:0000256" key="4">
    <source>
        <dbReference type="ARBA" id="ARBA00022475"/>
    </source>
</evidence>
<feature type="transmembrane region" description="Helical" evidence="8">
    <location>
        <begin position="102"/>
        <end position="119"/>
    </location>
</feature>
<reference evidence="9 10" key="1">
    <citation type="submission" date="2019-09" db="EMBL/GenBank/DDBJ databases">
        <title>Complete genome sequencing of four Arcobacter species reveals a diverse suite of mobile elements.</title>
        <authorList>
            <person name="Miller W.G."/>
            <person name="Yee E."/>
            <person name="Bono J.L."/>
        </authorList>
    </citation>
    <scope>NUCLEOTIDE SEQUENCE [LARGE SCALE GENOMIC DNA]</scope>
    <source>
        <strain evidence="9 10">LMG 26638</strain>
    </source>
</reference>
<evidence type="ECO:0000256" key="2">
    <source>
        <dbReference type="ARBA" id="ARBA00009142"/>
    </source>
</evidence>
<feature type="transmembrane region" description="Helical" evidence="8">
    <location>
        <begin position="154"/>
        <end position="172"/>
    </location>
</feature>
<dbReference type="KEGG" id="apai:APAC_0028"/>
<gene>
    <name evidence="9" type="ORF">APAC_0028</name>
</gene>
<dbReference type="GO" id="GO:0005886">
    <property type="term" value="C:plasma membrane"/>
    <property type="evidence" value="ECO:0007669"/>
    <property type="project" value="UniProtKB-SubCell"/>
</dbReference>
<evidence type="ECO:0000256" key="6">
    <source>
        <dbReference type="ARBA" id="ARBA00022989"/>
    </source>
</evidence>
<protein>
    <recommendedName>
        <fullName evidence="8">Probable membrane transporter protein</fullName>
    </recommendedName>
</protein>
<organism evidence="9 10">
    <name type="scientific">Malaciobacter pacificus</name>
    <dbReference type="NCBI Taxonomy" id="1080223"/>
    <lineage>
        <taxon>Bacteria</taxon>
        <taxon>Pseudomonadati</taxon>
        <taxon>Campylobacterota</taxon>
        <taxon>Epsilonproteobacteria</taxon>
        <taxon>Campylobacterales</taxon>
        <taxon>Arcobacteraceae</taxon>
        <taxon>Malaciobacter</taxon>
    </lineage>
</organism>
<feature type="transmembrane region" description="Helical" evidence="8">
    <location>
        <begin position="230"/>
        <end position="248"/>
    </location>
</feature>
<keyword evidence="10" id="KW-1185">Reference proteome</keyword>
<reference evidence="10" key="2">
    <citation type="submission" date="2019-09" db="EMBL/GenBank/DDBJ databases">
        <title>Complete genome sequencing of four Arcobacter species reveals a diverse suite of mobile elements.</title>
        <authorList>
            <person name="On S.L.W."/>
            <person name="Miller W.G."/>
            <person name="Biggs P."/>
            <person name="Cornelius A."/>
            <person name="Vandamme P."/>
        </authorList>
    </citation>
    <scope>NUCLEOTIDE SEQUENCE [LARGE SCALE GENOMIC DNA]</scope>
    <source>
        <strain evidence="10">LMG 26638</strain>
    </source>
</reference>
<evidence type="ECO:0000256" key="1">
    <source>
        <dbReference type="ARBA" id="ARBA00004651"/>
    </source>
</evidence>
<evidence type="ECO:0000256" key="8">
    <source>
        <dbReference type="RuleBase" id="RU363041"/>
    </source>
</evidence>
<evidence type="ECO:0000256" key="3">
    <source>
        <dbReference type="ARBA" id="ARBA00022448"/>
    </source>
</evidence>
<feature type="transmembrane region" description="Helical" evidence="8">
    <location>
        <begin position="78"/>
        <end position="96"/>
    </location>
</feature>
<evidence type="ECO:0000313" key="9">
    <source>
        <dbReference type="EMBL" id="QEP33201.1"/>
    </source>
</evidence>